<evidence type="ECO:0000313" key="4">
    <source>
        <dbReference type="Proteomes" id="UP001595632"/>
    </source>
</evidence>
<dbReference type="RefSeq" id="WP_275633450.1">
    <property type="nucleotide sequence ID" value="NZ_JARGYD010000005.1"/>
</dbReference>
<dbReference type="EMBL" id="JBHRTB010000010">
    <property type="protein sequence ID" value="MFC3142658.1"/>
    <property type="molecule type" value="Genomic_DNA"/>
</dbReference>
<name>A0ABV7GQX3_9RHOB</name>
<dbReference type="Proteomes" id="UP001595632">
    <property type="component" value="Unassembled WGS sequence"/>
</dbReference>
<feature type="chain" id="PRO_5045376723" description="Excalibur calcium-binding domain-containing protein" evidence="2">
    <location>
        <begin position="19"/>
        <end position="217"/>
    </location>
</feature>
<organism evidence="3 4">
    <name type="scientific">Psychromarinibacter halotolerans</name>
    <dbReference type="NCBI Taxonomy" id="1775175"/>
    <lineage>
        <taxon>Bacteria</taxon>
        <taxon>Pseudomonadati</taxon>
        <taxon>Pseudomonadota</taxon>
        <taxon>Alphaproteobacteria</taxon>
        <taxon>Rhodobacterales</taxon>
        <taxon>Paracoccaceae</taxon>
        <taxon>Psychromarinibacter</taxon>
    </lineage>
</organism>
<evidence type="ECO:0000256" key="2">
    <source>
        <dbReference type="SAM" id="SignalP"/>
    </source>
</evidence>
<protein>
    <recommendedName>
        <fullName evidence="5">Excalibur calcium-binding domain-containing protein</fullName>
    </recommendedName>
</protein>
<evidence type="ECO:0000256" key="1">
    <source>
        <dbReference type="SAM" id="MobiDB-lite"/>
    </source>
</evidence>
<feature type="compositionally biased region" description="Low complexity" evidence="1">
    <location>
        <begin position="45"/>
        <end position="67"/>
    </location>
</feature>
<dbReference type="PROSITE" id="PS51257">
    <property type="entry name" value="PROKAR_LIPOPROTEIN"/>
    <property type="match status" value="1"/>
</dbReference>
<keyword evidence="4" id="KW-1185">Reference proteome</keyword>
<feature type="region of interest" description="Disordered" evidence="1">
    <location>
        <begin position="18"/>
        <end position="95"/>
    </location>
</feature>
<gene>
    <name evidence="3" type="ORF">ACFOGP_08055</name>
</gene>
<comment type="caution">
    <text evidence="3">The sequence shown here is derived from an EMBL/GenBank/DDBJ whole genome shotgun (WGS) entry which is preliminary data.</text>
</comment>
<sequence>MQKTLLAVAALALVGACADVPDSNPDTPRGVGFGDYSDYNTYSRTPDGAPASPPAATTPSSPPRNSTVVIDPSELPASPTTGPTSGPTPGGISDEQNFAAVSERVSIENDAARMAAMASEYEAARPTAVPTRTGTEGPNVVAYALSTSHPVGTEMYRRTSLFAGRKENACAGYNSADIAQRDFLANGGPEKDRLGLDPDGDGYACGWDPSVFRRIAG</sequence>
<evidence type="ECO:0008006" key="5">
    <source>
        <dbReference type="Google" id="ProtNLM"/>
    </source>
</evidence>
<reference evidence="4" key="1">
    <citation type="journal article" date="2019" name="Int. J. Syst. Evol. Microbiol.">
        <title>The Global Catalogue of Microorganisms (GCM) 10K type strain sequencing project: providing services to taxonomists for standard genome sequencing and annotation.</title>
        <authorList>
            <consortium name="The Broad Institute Genomics Platform"/>
            <consortium name="The Broad Institute Genome Sequencing Center for Infectious Disease"/>
            <person name="Wu L."/>
            <person name="Ma J."/>
        </authorList>
    </citation>
    <scope>NUCLEOTIDE SEQUENCE [LARGE SCALE GENOMIC DNA]</scope>
    <source>
        <strain evidence="4">KCTC 52366</strain>
    </source>
</reference>
<keyword evidence="2" id="KW-0732">Signal</keyword>
<accession>A0ABV7GQX3</accession>
<feature type="compositionally biased region" description="Low complexity" evidence="1">
    <location>
        <begin position="78"/>
        <end position="91"/>
    </location>
</feature>
<proteinExistence type="predicted"/>
<feature type="signal peptide" evidence="2">
    <location>
        <begin position="1"/>
        <end position="18"/>
    </location>
</feature>
<evidence type="ECO:0000313" key="3">
    <source>
        <dbReference type="EMBL" id="MFC3142658.1"/>
    </source>
</evidence>